<reference evidence="2 3" key="1">
    <citation type="submission" date="2023-07" db="EMBL/GenBank/DDBJ databases">
        <title>Sorghum-associated microbial communities from plants grown in Nebraska, USA.</title>
        <authorList>
            <person name="Schachtman D."/>
        </authorList>
    </citation>
    <scope>NUCLEOTIDE SEQUENCE [LARGE SCALE GENOMIC DNA]</scope>
    <source>
        <strain evidence="2 3">DS1607</strain>
    </source>
</reference>
<dbReference type="EMBL" id="JAUSRO010000011">
    <property type="protein sequence ID" value="MDP9901250.1"/>
    <property type="molecule type" value="Genomic_DNA"/>
</dbReference>
<dbReference type="InterPro" id="IPR024447">
    <property type="entry name" value="YXWGXW_rpt"/>
</dbReference>
<name>A0ABT9SAL2_9BURK</name>
<accession>A0ABT9SAL2</accession>
<sequence>MKVPTTREEFFMKKLAVVLATGFSALLPLGVVMVPTAAQAQPAIIVQTPPPPPRVERIPPPRRGFVWAPGHYEWRGGRHVWIGGEYVRARPGYAYRAPEWRERDGRWEYARGRWDRDGDGVPDRRDRMPNNPNRY</sequence>
<protein>
    <submittedName>
        <fullName evidence="2">Uncharacterized protein</fullName>
    </submittedName>
</protein>
<evidence type="ECO:0000256" key="1">
    <source>
        <dbReference type="SAM" id="MobiDB-lite"/>
    </source>
</evidence>
<feature type="region of interest" description="Disordered" evidence="1">
    <location>
        <begin position="111"/>
        <end position="135"/>
    </location>
</feature>
<evidence type="ECO:0000313" key="2">
    <source>
        <dbReference type="EMBL" id="MDP9901250.1"/>
    </source>
</evidence>
<proteinExistence type="predicted"/>
<gene>
    <name evidence="2" type="ORF">J2W36_003516</name>
</gene>
<feature type="compositionally biased region" description="Basic and acidic residues" evidence="1">
    <location>
        <begin position="111"/>
        <end position="128"/>
    </location>
</feature>
<dbReference type="Pfam" id="PF12779">
    <property type="entry name" value="WXXGXW"/>
    <property type="match status" value="1"/>
</dbReference>
<comment type="caution">
    <text evidence="2">The sequence shown here is derived from an EMBL/GenBank/DDBJ whole genome shotgun (WGS) entry which is preliminary data.</text>
</comment>
<keyword evidence="3" id="KW-1185">Reference proteome</keyword>
<dbReference type="Proteomes" id="UP001226867">
    <property type="component" value="Unassembled WGS sequence"/>
</dbReference>
<evidence type="ECO:0000313" key="3">
    <source>
        <dbReference type="Proteomes" id="UP001226867"/>
    </source>
</evidence>
<organism evidence="2 3">
    <name type="scientific">Variovorax ginsengisoli</name>
    <dbReference type="NCBI Taxonomy" id="363844"/>
    <lineage>
        <taxon>Bacteria</taxon>
        <taxon>Pseudomonadati</taxon>
        <taxon>Pseudomonadota</taxon>
        <taxon>Betaproteobacteria</taxon>
        <taxon>Burkholderiales</taxon>
        <taxon>Comamonadaceae</taxon>
        <taxon>Variovorax</taxon>
    </lineage>
</organism>